<evidence type="ECO:0000313" key="2">
    <source>
        <dbReference type="EMBL" id="KAF4732003.1"/>
    </source>
</evidence>
<organism evidence="2 3">
    <name type="scientific">Perkinsus olseni</name>
    <name type="common">Perkinsus atlanticus</name>
    <dbReference type="NCBI Taxonomy" id="32597"/>
    <lineage>
        <taxon>Eukaryota</taxon>
        <taxon>Sar</taxon>
        <taxon>Alveolata</taxon>
        <taxon>Perkinsozoa</taxon>
        <taxon>Perkinsea</taxon>
        <taxon>Perkinsida</taxon>
        <taxon>Perkinsidae</taxon>
        <taxon>Perkinsus</taxon>
    </lineage>
</organism>
<evidence type="ECO:0000313" key="3">
    <source>
        <dbReference type="Proteomes" id="UP000553632"/>
    </source>
</evidence>
<name>A0A7J6SGY3_PEROL</name>
<feature type="chain" id="PRO_5029628608" evidence="1">
    <location>
        <begin position="19"/>
        <end position="364"/>
    </location>
</feature>
<gene>
    <name evidence="2" type="ORF">FOZ63_005933</name>
</gene>
<dbReference type="AlphaFoldDB" id="A0A7J6SGY3"/>
<keyword evidence="1" id="KW-0732">Signal</keyword>
<comment type="caution">
    <text evidence="2">The sequence shown here is derived from an EMBL/GenBank/DDBJ whole genome shotgun (WGS) entry which is preliminary data.</text>
</comment>
<proteinExistence type="predicted"/>
<evidence type="ECO:0000256" key="1">
    <source>
        <dbReference type="SAM" id="SignalP"/>
    </source>
</evidence>
<dbReference type="EMBL" id="JABANO010018345">
    <property type="protein sequence ID" value="KAF4732003.1"/>
    <property type="molecule type" value="Genomic_DNA"/>
</dbReference>
<dbReference type="Proteomes" id="UP000553632">
    <property type="component" value="Unassembled WGS sequence"/>
</dbReference>
<reference evidence="2 3" key="1">
    <citation type="submission" date="2020-04" db="EMBL/GenBank/DDBJ databases">
        <title>Perkinsus olseni comparative genomics.</title>
        <authorList>
            <person name="Bogema D.R."/>
        </authorList>
    </citation>
    <scope>NUCLEOTIDE SEQUENCE [LARGE SCALE GENOMIC DNA]</scope>
    <source>
        <strain evidence="2 3">ATCC PRA-207</strain>
    </source>
</reference>
<accession>A0A7J6SGY3</accession>
<sequence length="364" mass="40082">MLIEGLLTSSLLLGSCLGSAPNKPDSGLLSSHGIPHGVYLSDERLLSSELSFLAPVRLKVTRFMEKTYASISFGNELSGGYDTSLIDGLNPIKPSTQRLPYLQHVTTHGECYWFRWNVMQLVMPAVYGRLNRVWNPELQSMVVCSTTGSDALHGGIPDLVLYLDAHQPYRHAPLFDELNLPVHLIHSDQLSVSTGESSVSLNPTSYQAQPRPSKGVAASTTIMDGAYVGWAPGSVEVHLFVQPPRNGGLPHARLDAYGETEGLAQIEGKIKPTTTPGCFRLRTTYPNPESSLRICSCDQPGQALITGREEKDAAVQTDSNGEVDRLRTELAFERRRVINLERQYTRMLAFLPMGRGYDTRSLLV</sequence>
<feature type="signal peptide" evidence="1">
    <location>
        <begin position="1"/>
        <end position="18"/>
    </location>
</feature>
<protein>
    <submittedName>
        <fullName evidence="2">Uncharacterized protein</fullName>
    </submittedName>
</protein>
<keyword evidence="3" id="KW-1185">Reference proteome</keyword>